<dbReference type="EMBL" id="PEDL01000005">
    <property type="protein sequence ID" value="PHV71047.1"/>
    <property type="molecule type" value="Genomic_DNA"/>
</dbReference>
<gene>
    <name evidence="1" type="ORF">CS063_06850</name>
</gene>
<proteinExistence type="predicted"/>
<sequence>MEDHVIRQNITETLENNYMPYAMSVIVSRALPEIDGFKPSHRKLLYTMYRMNLIKGARTKSANIVGQTMRLNPHGDITIYETMVRLTEANGALNLPFVNSKGNFGKVYSRDMAYAAARYTEAKLSQVSAELFNDIEENAVDFVDNYDGTMKEPVLLPVTFPNILVNPNQGIAVGMASNICSFNLREICEATIAYLKDEKAEMMDYIIAPDFPTGGSIVYDASEIKNILDTGRGSFKIRSHYRYMKKENCIEITEIPYTTTVETIIDKIEELVKEGKIKEIIDVRDETDLSGLKLTIDLKRNTDPELLMSKLFKMTALEDSFSCNFNVLIGGMPQVMGVKTIIGHWCDFRKECIVRKYTFNCEKMEKKHHLLLGLKKILLDIDKAIYIVRHTEKEKEVVPNLMQSFDLSEMQAEYVAEIKLRHLNKQYILETLKELDVLEAEMKRLREIISSEAKIKKVISDELKQIHKKYGRDRRTQVIKHTEIVKPKAEVFIEDYRVKLFFTDHQYLKKITLVSLRSSGEQKLKEDDVILQEMESSNKNELLLFSNKCNVYKLKLHEIEDTKASQYGVYLPNLLEMEEGEQIIFIHPTADYSGFIAFGFYNGKVAKIPVKAYETKTNRKKLVKAYSDKVPCVGMAYVEEEDFVKLVREDEKVAIVPTYLISEKQKKDSAGIQVLNITKKIGMSRIEKVEDEALTKGAVKTIPAAGKHL</sequence>
<comment type="caution">
    <text evidence="1">The sequence shown here is derived from an EMBL/GenBank/DDBJ whole genome shotgun (WGS) entry which is preliminary data.</text>
</comment>
<accession>A0AC61DEH1</accession>
<organism evidence="1 2">
    <name type="scientific">Sporanaerobium hydrogeniformans</name>
    <dbReference type="NCBI Taxonomy" id="3072179"/>
    <lineage>
        <taxon>Bacteria</taxon>
        <taxon>Bacillati</taxon>
        <taxon>Bacillota</taxon>
        <taxon>Clostridia</taxon>
        <taxon>Lachnospirales</taxon>
        <taxon>Lachnospiraceae</taxon>
        <taxon>Sporanaerobium</taxon>
    </lineage>
</organism>
<keyword evidence="2" id="KW-1185">Reference proteome</keyword>
<name>A0AC61DEH1_9FIRM</name>
<evidence type="ECO:0000313" key="1">
    <source>
        <dbReference type="EMBL" id="PHV71047.1"/>
    </source>
</evidence>
<evidence type="ECO:0000313" key="2">
    <source>
        <dbReference type="Proteomes" id="UP000224460"/>
    </source>
</evidence>
<reference evidence="1" key="1">
    <citation type="submission" date="2017-10" db="EMBL/GenBank/DDBJ databases">
        <title>Genome sequence of cellulolytic Lachnospiraceae bacterium XHS1971 isolated from hotspring sediment.</title>
        <authorList>
            <person name="Vasudevan G."/>
            <person name="Joshi A.J."/>
            <person name="Hivarkar S."/>
            <person name="Lanjekar V.B."/>
            <person name="Dhakephalkar P.K."/>
            <person name="Dagar S."/>
        </authorList>
    </citation>
    <scope>NUCLEOTIDE SEQUENCE</scope>
    <source>
        <strain evidence="1">XHS1971</strain>
    </source>
</reference>
<dbReference type="Proteomes" id="UP000224460">
    <property type="component" value="Unassembled WGS sequence"/>
</dbReference>
<protein>
    <submittedName>
        <fullName evidence="1">Topoisomerase IV</fullName>
    </submittedName>
</protein>